<comment type="caution">
    <text evidence="1">The sequence shown here is derived from an EMBL/GenBank/DDBJ whole genome shotgun (WGS) entry which is preliminary data.</text>
</comment>
<evidence type="ECO:0000313" key="2">
    <source>
        <dbReference type="Proteomes" id="UP001286313"/>
    </source>
</evidence>
<evidence type="ECO:0000313" key="1">
    <source>
        <dbReference type="EMBL" id="KAK3852170.1"/>
    </source>
</evidence>
<proteinExistence type="predicted"/>
<dbReference type="Proteomes" id="UP001286313">
    <property type="component" value="Unassembled WGS sequence"/>
</dbReference>
<keyword evidence="2" id="KW-1185">Reference proteome</keyword>
<organism evidence="1 2">
    <name type="scientific">Petrolisthes cinctipes</name>
    <name type="common">Flat porcelain crab</name>
    <dbReference type="NCBI Taxonomy" id="88211"/>
    <lineage>
        <taxon>Eukaryota</taxon>
        <taxon>Metazoa</taxon>
        <taxon>Ecdysozoa</taxon>
        <taxon>Arthropoda</taxon>
        <taxon>Crustacea</taxon>
        <taxon>Multicrustacea</taxon>
        <taxon>Malacostraca</taxon>
        <taxon>Eumalacostraca</taxon>
        <taxon>Eucarida</taxon>
        <taxon>Decapoda</taxon>
        <taxon>Pleocyemata</taxon>
        <taxon>Anomura</taxon>
        <taxon>Galatheoidea</taxon>
        <taxon>Porcellanidae</taxon>
        <taxon>Petrolisthes</taxon>
    </lineage>
</organism>
<protein>
    <submittedName>
        <fullName evidence="1">Uncharacterized protein</fullName>
    </submittedName>
</protein>
<name>A0AAE1BK93_PETCI</name>
<feature type="non-terminal residue" evidence="1">
    <location>
        <position position="1"/>
    </location>
</feature>
<accession>A0AAE1BK93</accession>
<dbReference type="EMBL" id="JAWQEG010007555">
    <property type="protein sequence ID" value="KAK3852170.1"/>
    <property type="molecule type" value="Genomic_DNA"/>
</dbReference>
<reference evidence="1" key="1">
    <citation type="submission" date="2023-10" db="EMBL/GenBank/DDBJ databases">
        <title>Genome assemblies of two species of porcelain crab, Petrolisthes cinctipes and Petrolisthes manimaculis (Anomura: Porcellanidae).</title>
        <authorList>
            <person name="Angst P."/>
        </authorList>
    </citation>
    <scope>NUCLEOTIDE SEQUENCE</scope>
    <source>
        <strain evidence="1">PB745_01</strain>
        <tissue evidence="1">Gill</tissue>
    </source>
</reference>
<dbReference type="AlphaFoldDB" id="A0AAE1BK93"/>
<sequence length="28" mass="3275">VEWTDEARINRDTSSYIQCNSDAFKLVI</sequence>
<gene>
    <name evidence="1" type="ORF">Pcinc_041230</name>
</gene>